<accession>A0AAN4ZCY1</accession>
<evidence type="ECO:0000256" key="1">
    <source>
        <dbReference type="SAM" id="Phobius"/>
    </source>
</evidence>
<keyword evidence="1" id="KW-0812">Transmembrane</keyword>
<keyword evidence="1" id="KW-0472">Membrane</keyword>
<evidence type="ECO:0008006" key="4">
    <source>
        <dbReference type="Google" id="ProtNLM"/>
    </source>
</evidence>
<evidence type="ECO:0000313" key="3">
    <source>
        <dbReference type="Proteomes" id="UP001328107"/>
    </source>
</evidence>
<feature type="transmembrane region" description="Helical" evidence="1">
    <location>
        <begin position="122"/>
        <end position="148"/>
    </location>
</feature>
<protein>
    <recommendedName>
        <fullName evidence="4">G protein-coupled receptor</fullName>
    </recommendedName>
</protein>
<dbReference type="InterPro" id="IPR019422">
    <property type="entry name" value="7TM_GPCR_serpentine_rcpt_Srh"/>
</dbReference>
<dbReference type="InterPro" id="IPR053220">
    <property type="entry name" value="Nematode_rcpt-like_serp_H"/>
</dbReference>
<dbReference type="EMBL" id="BTRK01000002">
    <property type="protein sequence ID" value="GMR35457.1"/>
    <property type="molecule type" value="Genomic_DNA"/>
</dbReference>
<feature type="transmembrane region" description="Helical" evidence="1">
    <location>
        <begin position="29"/>
        <end position="48"/>
    </location>
</feature>
<keyword evidence="3" id="KW-1185">Reference proteome</keyword>
<name>A0AAN4ZCY1_9BILA</name>
<feature type="non-terminal residue" evidence="2">
    <location>
        <position position="1"/>
    </location>
</feature>
<feature type="transmembrane region" description="Helical" evidence="1">
    <location>
        <begin position="168"/>
        <end position="195"/>
    </location>
</feature>
<dbReference type="PANTHER" id="PTHR22941">
    <property type="entry name" value="SERPENTINE RECEPTOR"/>
    <property type="match status" value="1"/>
</dbReference>
<gene>
    <name evidence="2" type="ORF">PMAYCL1PPCAC_05652</name>
</gene>
<sequence length="256" mass="28396">GALTSFANVFLCILIAVDKDPRGKAFRKYIFSLQVSVTALDLLTNAYAVICPINCRLVYSDSALAHNVAMLTAIMVHTFTMCEIAISYSNCIYYKRKEIPAIVSWIKTKPTFIVFHAPRMNYSLGITLTTVAFGISTIIILMVFRVVIDVQLGVINSSVATKRYQSRVIFSLVMQGVVPSCFFAVPTAMLVMIFINGLHQDEFEAANDRTVSTISVLTLSMMSWHGLAHSLTILACSSTYRKFILTMPTAISRAMF</sequence>
<feature type="transmembrane region" description="Helical" evidence="1">
    <location>
        <begin position="68"/>
        <end position="88"/>
    </location>
</feature>
<dbReference type="Pfam" id="PF10318">
    <property type="entry name" value="7TM_GPCR_Srh"/>
    <property type="match status" value="1"/>
</dbReference>
<evidence type="ECO:0000313" key="2">
    <source>
        <dbReference type="EMBL" id="GMR35457.1"/>
    </source>
</evidence>
<keyword evidence="1" id="KW-1133">Transmembrane helix</keyword>
<reference evidence="3" key="1">
    <citation type="submission" date="2022-10" db="EMBL/GenBank/DDBJ databases">
        <title>Genome assembly of Pristionchus species.</title>
        <authorList>
            <person name="Yoshida K."/>
            <person name="Sommer R.J."/>
        </authorList>
    </citation>
    <scope>NUCLEOTIDE SEQUENCE [LARGE SCALE GENOMIC DNA]</scope>
    <source>
        <strain evidence="3">RS5460</strain>
    </source>
</reference>
<dbReference type="Proteomes" id="UP001328107">
    <property type="component" value="Unassembled WGS sequence"/>
</dbReference>
<dbReference type="PANTHER" id="PTHR22941:SF26">
    <property type="entry name" value="SERPENTINE RECEPTOR, CLASS H"/>
    <property type="match status" value="1"/>
</dbReference>
<organism evidence="2 3">
    <name type="scientific">Pristionchus mayeri</name>
    <dbReference type="NCBI Taxonomy" id="1317129"/>
    <lineage>
        <taxon>Eukaryota</taxon>
        <taxon>Metazoa</taxon>
        <taxon>Ecdysozoa</taxon>
        <taxon>Nematoda</taxon>
        <taxon>Chromadorea</taxon>
        <taxon>Rhabditida</taxon>
        <taxon>Rhabditina</taxon>
        <taxon>Diplogasteromorpha</taxon>
        <taxon>Diplogasteroidea</taxon>
        <taxon>Neodiplogasteridae</taxon>
        <taxon>Pristionchus</taxon>
    </lineage>
</organism>
<dbReference type="AlphaFoldDB" id="A0AAN4ZCY1"/>
<feature type="non-terminal residue" evidence="2">
    <location>
        <position position="256"/>
    </location>
</feature>
<proteinExistence type="predicted"/>
<comment type="caution">
    <text evidence="2">The sequence shown here is derived from an EMBL/GenBank/DDBJ whole genome shotgun (WGS) entry which is preliminary data.</text>
</comment>